<reference evidence="1" key="2">
    <citation type="journal article" date="2015" name="Fish Shellfish Immunol.">
        <title>Early steps in the European eel (Anguilla anguilla)-Vibrio vulnificus interaction in the gills: Role of the RtxA13 toxin.</title>
        <authorList>
            <person name="Callol A."/>
            <person name="Pajuelo D."/>
            <person name="Ebbesson L."/>
            <person name="Teles M."/>
            <person name="MacKenzie S."/>
            <person name="Amaro C."/>
        </authorList>
    </citation>
    <scope>NUCLEOTIDE SEQUENCE</scope>
</reference>
<accession>A0A0E9U2A2</accession>
<proteinExistence type="predicted"/>
<sequence>MQPVNISMFCFYAVSQCTAFSAHILRTATNGPTMTWMS</sequence>
<reference evidence="1" key="1">
    <citation type="submission" date="2014-11" db="EMBL/GenBank/DDBJ databases">
        <authorList>
            <person name="Amaro Gonzalez C."/>
        </authorList>
    </citation>
    <scope>NUCLEOTIDE SEQUENCE</scope>
</reference>
<dbReference type="AlphaFoldDB" id="A0A0E9U2A2"/>
<evidence type="ECO:0000313" key="1">
    <source>
        <dbReference type="EMBL" id="JAH59931.1"/>
    </source>
</evidence>
<organism evidence="1">
    <name type="scientific">Anguilla anguilla</name>
    <name type="common">European freshwater eel</name>
    <name type="synonym">Muraena anguilla</name>
    <dbReference type="NCBI Taxonomy" id="7936"/>
    <lineage>
        <taxon>Eukaryota</taxon>
        <taxon>Metazoa</taxon>
        <taxon>Chordata</taxon>
        <taxon>Craniata</taxon>
        <taxon>Vertebrata</taxon>
        <taxon>Euteleostomi</taxon>
        <taxon>Actinopterygii</taxon>
        <taxon>Neopterygii</taxon>
        <taxon>Teleostei</taxon>
        <taxon>Anguilliformes</taxon>
        <taxon>Anguillidae</taxon>
        <taxon>Anguilla</taxon>
    </lineage>
</organism>
<dbReference type="EMBL" id="GBXM01048646">
    <property type="protein sequence ID" value="JAH59931.1"/>
    <property type="molecule type" value="Transcribed_RNA"/>
</dbReference>
<protein>
    <submittedName>
        <fullName evidence="1">Uncharacterized protein</fullName>
    </submittedName>
</protein>
<name>A0A0E9U2A2_ANGAN</name>